<keyword evidence="3" id="KW-1185">Reference proteome</keyword>
<sequence>MSGNEEDTALSVSPHLQGLLHVASLTNEELFPIVVAAIKRSGSTKQQKRNDKDDNTPSINWQVIAIRVAMAAAQGEVGCCCQEEWVARYQNIISSSSDNTDKVGKTLSFGEALKTLDSEDCCKKRLENALREISTLPPSTYSAQVSIRQVVGLIRTSTHLSKCDDSTVPLQVQALSCLLKLMPQIKSDAPCDIFLAVQLTILQKLNWEVFVGSGIKFATSESESEFRSLLNLDFDGMDNSIVHAGSKRKRNEEKPVPSGENTSHLNTMHYLLEAAHLARNGVVRAKHGAVIFIPSEGGTTKVIGKGWNHDFLLDRSKHQKNKINLHSEVHAVVDAIRNFGEDECFKKLFPLATIVIVELASDYAYETCHPCPKCDPLLRAVGIPKVIHTTPDGKNAELNLGPGNARLLKNDNVSVAFKAACSEQQVTCKRLESNT</sequence>
<evidence type="ECO:0000256" key="1">
    <source>
        <dbReference type="SAM" id="MobiDB-lite"/>
    </source>
</evidence>
<evidence type="ECO:0000313" key="3">
    <source>
        <dbReference type="Proteomes" id="UP001516023"/>
    </source>
</evidence>
<reference evidence="2 3" key="1">
    <citation type="journal article" date="2020" name="G3 (Bethesda)">
        <title>Improved Reference Genome for Cyclotella cryptica CCMP332, a Model for Cell Wall Morphogenesis, Salinity Adaptation, and Lipid Production in Diatoms (Bacillariophyta).</title>
        <authorList>
            <person name="Roberts W.R."/>
            <person name="Downey K.M."/>
            <person name="Ruck E.C."/>
            <person name="Traller J.C."/>
            <person name="Alverson A.J."/>
        </authorList>
    </citation>
    <scope>NUCLEOTIDE SEQUENCE [LARGE SCALE GENOMIC DNA]</scope>
    <source>
        <strain evidence="2 3">CCMP332</strain>
    </source>
</reference>
<dbReference type="AlphaFoldDB" id="A0ABD3Q674"/>
<proteinExistence type="predicted"/>
<gene>
    <name evidence="2" type="ORF">HJC23_013086</name>
</gene>
<protein>
    <recommendedName>
        <fullName evidence="4">CMP/dCMP-type deaminase domain-containing protein</fullName>
    </recommendedName>
</protein>
<dbReference type="Proteomes" id="UP001516023">
    <property type="component" value="Unassembled WGS sequence"/>
</dbReference>
<evidence type="ECO:0008006" key="4">
    <source>
        <dbReference type="Google" id="ProtNLM"/>
    </source>
</evidence>
<comment type="caution">
    <text evidence="2">The sequence shown here is derived from an EMBL/GenBank/DDBJ whole genome shotgun (WGS) entry which is preliminary data.</text>
</comment>
<organism evidence="2 3">
    <name type="scientific">Cyclotella cryptica</name>
    <dbReference type="NCBI Taxonomy" id="29204"/>
    <lineage>
        <taxon>Eukaryota</taxon>
        <taxon>Sar</taxon>
        <taxon>Stramenopiles</taxon>
        <taxon>Ochrophyta</taxon>
        <taxon>Bacillariophyta</taxon>
        <taxon>Coscinodiscophyceae</taxon>
        <taxon>Thalassiosirophycidae</taxon>
        <taxon>Stephanodiscales</taxon>
        <taxon>Stephanodiscaceae</taxon>
        <taxon>Cyclotella</taxon>
    </lineage>
</organism>
<dbReference type="InterPro" id="IPR016193">
    <property type="entry name" value="Cytidine_deaminase-like"/>
</dbReference>
<name>A0ABD3Q674_9STRA</name>
<dbReference type="Gene3D" id="3.40.140.10">
    <property type="entry name" value="Cytidine Deaminase, domain 2"/>
    <property type="match status" value="1"/>
</dbReference>
<dbReference type="EMBL" id="JABMIG020000066">
    <property type="protein sequence ID" value="KAL3796029.1"/>
    <property type="molecule type" value="Genomic_DNA"/>
</dbReference>
<evidence type="ECO:0000313" key="2">
    <source>
        <dbReference type="EMBL" id="KAL3796029.1"/>
    </source>
</evidence>
<dbReference type="SUPFAM" id="SSF53927">
    <property type="entry name" value="Cytidine deaminase-like"/>
    <property type="match status" value="1"/>
</dbReference>
<accession>A0ABD3Q674</accession>
<feature type="region of interest" description="Disordered" evidence="1">
    <location>
        <begin position="243"/>
        <end position="263"/>
    </location>
</feature>